<dbReference type="Gene3D" id="3.40.1190.20">
    <property type="match status" value="1"/>
</dbReference>
<evidence type="ECO:0000256" key="8">
    <source>
        <dbReference type="RuleBase" id="RU369061"/>
    </source>
</evidence>
<evidence type="ECO:0000256" key="1">
    <source>
        <dbReference type="ARBA" id="ARBA00005380"/>
    </source>
</evidence>
<dbReference type="Pfam" id="PF00294">
    <property type="entry name" value="PfkB"/>
    <property type="match status" value="1"/>
</dbReference>
<evidence type="ECO:0000256" key="3">
    <source>
        <dbReference type="ARBA" id="ARBA00022741"/>
    </source>
</evidence>
<dbReference type="NCBIfam" id="TIGR03828">
    <property type="entry name" value="pfkB"/>
    <property type="match status" value="1"/>
</dbReference>
<comment type="similarity">
    <text evidence="7">Belongs to the carbohydrate kinase PfkB family. LacC subfamily.</text>
</comment>
<keyword evidence="11" id="KW-1185">Reference proteome</keyword>
<dbReference type="GO" id="GO:0016052">
    <property type="term" value="P:carbohydrate catabolic process"/>
    <property type="evidence" value="ECO:0007669"/>
    <property type="project" value="UniProtKB-ARBA"/>
</dbReference>
<dbReference type="EC" id="2.7.1.144" evidence="7"/>
<dbReference type="InterPro" id="IPR002173">
    <property type="entry name" value="Carboh/pur_kinase_PfkB_CS"/>
</dbReference>
<evidence type="ECO:0000313" key="11">
    <source>
        <dbReference type="Proteomes" id="UP000182569"/>
    </source>
</evidence>
<evidence type="ECO:0000256" key="5">
    <source>
        <dbReference type="ARBA" id="ARBA00022840"/>
    </source>
</evidence>
<keyword evidence="2 7" id="KW-0808">Transferase</keyword>
<evidence type="ECO:0000256" key="4">
    <source>
        <dbReference type="ARBA" id="ARBA00022777"/>
    </source>
</evidence>
<evidence type="ECO:0000256" key="2">
    <source>
        <dbReference type="ARBA" id="ARBA00022679"/>
    </source>
</evidence>
<keyword evidence="5 7" id="KW-0067">ATP-binding</keyword>
<dbReference type="PROSITE" id="PS00584">
    <property type="entry name" value="PFKB_KINASES_2"/>
    <property type="match status" value="1"/>
</dbReference>
<evidence type="ECO:0000313" key="10">
    <source>
        <dbReference type="EMBL" id="APC39518.1"/>
    </source>
</evidence>
<dbReference type="NCBIfam" id="TIGR03168">
    <property type="entry name" value="1-PFK"/>
    <property type="match status" value="1"/>
</dbReference>
<dbReference type="Proteomes" id="UP000182569">
    <property type="component" value="Chromosome"/>
</dbReference>
<dbReference type="InterPro" id="IPR022463">
    <property type="entry name" value="1-PFruKinase"/>
</dbReference>
<name>A0A1J0GF41_9CLOT</name>
<dbReference type="GO" id="GO:0005829">
    <property type="term" value="C:cytosol"/>
    <property type="evidence" value="ECO:0007669"/>
    <property type="project" value="TreeGrafter"/>
</dbReference>
<accession>A0A1J0GF41</accession>
<dbReference type="PIRSF" id="PIRSF000535">
    <property type="entry name" value="1PFK/6PFK/LacC"/>
    <property type="match status" value="1"/>
</dbReference>
<dbReference type="UniPathway" id="UPA00704">
    <property type="reaction ID" value="UER00715"/>
</dbReference>
<dbReference type="GO" id="GO:0005988">
    <property type="term" value="P:lactose metabolic process"/>
    <property type="evidence" value="ECO:0007669"/>
    <property type="project" value="UniProtKB-KW"/>
</dbReference>
<dbReference type="GO" id="GO:0044281">
    <property type="term" value="P:small molecule metabolic process"/>
    <property type="evidence" value="ECO:0007669"/>
    <property type="project" value="UniProtKB-ARBA"/>
</dbReference>
<comment type="catalytic activity">
    <reaction evidence="6 8">
        <text>beta-D-fructose 1-phosphate + ATP = beta-D-fructose 1,6-bisphosphate + ADP + H(+)</text>
        <dbReference type="Rhea" id="RHEA:14213"/>
        <dbReference type="ChEBI" id="CHEBI:15378"/>
        <dbReference type="ChEBI" id="CHEBI:30616"/>
        <dbReference type="ChEBI" id="CHEBI:32966"/>
        <dbReference type="ChEBI" id="CHEBI:138881"/>
        <dbReference type="ChEBI" id="CHEBI:456216"/>
        <dbReference type="EC" id="2.7.1.56"/>
    </reaction>
</comment>
<dbReference type="GO" id="GO:0008662">
    <property type="term" value="F:1-phosphofructokinase activity"/>
    <property type="evidence" value="ECO:0007669"/>
    <property type="project" value="UniProtKB-UniRule"/>
</dbReference>
<evidence type="ECO:0000256" key="6">
    <source>
        <dbReference type="ARBA" id="ARBA00047745"/>
    </source>
</evidence>
<dbReference type="OrthoDB" id="9801219at2"/>
<gene>
    <name evidence="10" type="ORF">A7L45_05275</name>
</gene>
<proteinExistence type="inferred from homology"/>
<sequence length="309" mass="33233">MITTITINPAVDKTIEINNFTVGNVNRVASVRLDAGGKGINVSKVIKNLGGESRAMGILSGTSGQFIKEYLDEINILNDFVFTKGETRTNIKVVDMINHTNTDINEAGPEASLKDLNDVCDKMFNNINSGDTIILSGSVPSNVDKKIYGNWITKAKQKGAKTILDADGEMLKAGILAGPYLVKPNIDELEAMFNKKIEGVVEIVEIAKKMLEYGIIIVAVSLGSEGAVFVTKECAIYAHGLKVDVKSTVGAGDSMVAALAYSLEKNLSFEETVRLSVATGAANVMTEGTKASDIKTIMELEKQVVFEYL</sequence>
<comment type="function">
    <text evidence="8">Catalyzes the ATP-dependent phosphorylation of fructose-l-phosphate to fructose-l,6-bisphosphate.</text>
</comment>
<dbReference type="GeneID" id="83591854"/>
<protein>
    <recommendedName>
        <fullName evidence="7">Tagatose-6-phosphate kinase</fullName>
        <ecNumber evidence="7">2.7.1.144</ecNumber>
    </recommendedName>
</protein>
<dbReference type="InterPro" id="IPR017583">
    <property type="entry name" value="Tagatose/fructose_Pkinase"/>
</dbReference>
<keyword evidence="3 7" id="KW-0547">Nucleotide-binding</keyword>
<dbReference type="InterPro" id="IPR029056">
    <property type="entry name" value="Ribokinase-like"/>
</dbReference>
<comment type="pathway">
    <text evidence="7">Carbohydrate metabolism; D-tagatose 6-phosphate degradation; D-glyceraldehyde 3-phosphate and glycerone phosphate from D-tagatose 6-phosphate: step 1/2.</text>
</comment>
<dbReference type="GO" id="GO:0005524">
    <property type="term" value="F:ATP binding"/>
    <property type="evidence" value="ECO:0007669"/>
    <property type="project" value="UniProtKB-UniRule"/>
</dbReference>
<dbReference type="InterPro" id="IPR011611">
    <property type="entry name" value="PfkB_dom"/>
</dbReference>
<keyword evidence="4 8" id="KW-0418">Kinase</keyword>
<dbReference type="GO" id="GO:2001059">
    <property type="term" value="P:D-tagatose 6-phosphate catabolic process"/>
    <property type="evidence" value="ECO:0007669"/>
    <property type="project" value="UniProtKB-UniPathway"/>
</dbReference>
<dbReference type="KEGG" id="ceu:A7L45_05275"/>
<dbReference type="AlphaFoldDB" id="A0A1J0GF41"/>
<dbReference type="PANTHER" id="PTHR46566:SF2">
    <property type="entry name" value="ATP-DEPENDENT 6-PHOSPHOFRUCTOKINASE ISOZYME 2"/>
    <property type="match status" value="1"/>
</dbReference>
<dbReference type="GO" id="GO:0009024">
    <property type="term" value="F:tagatose-6-phosphate kinase activity"/>
    <property type="evidence" value="ECO:0007669"/>
    <property type="project" value="UniProtKB-EC"/>
</dbReference>
<dbReference type="CDD" id="cd01164">
    <property type="entry name" value="FruK_PfkB_like"/>
    <property type="match status" value="1"/>
</dbReference>
<dbReference type="SUPFAM" id="SSF53613">
    <property type="entry name" value="Ribokinase-like"/>
    <property type="match status" value="1"/>
</dbReference>
<dbReference type="PANTHER" id="PTHR46566">
    <property type="entry name" value="1-PHOSPHOFRUCTOKINASE-RELATED"/>
    <property type="match status" value="1"/>
</dbReference>
<comment type="catalytic activity">
    <reaction evidence="7">
        <text>D-tagatofuranose 6-phosphate + ATP = D-tagatofuranose 1,6-bisphosphate + ADP + H(+)</text>
        <dbReference type="Rhea" id="RHEA:12420"/>
        <dbReference type="ChEBI" id="CHEBI:15378"/>
        <dbReference type="ChEBI" id="CHEBI:30616"/>
        <dbReference type="ChEBI" id="CHEBI:58694"/>
        <dbReference type="ChEBI" id="CHEBI:58695"/>
        <dbReference type="ChEBI" id="CHEBI:456216"/>
        <dbReference type="EC" id="2.7.1.144"/>
    </reaction>
</comment>
<keyword evidence="7" id="KW-0423">Lactose metabolism</keyword>
<comment type="similarity">
    <text evidence="1">Belongs to the carbohydrate kinase pfkB family.</text>
</comment>
<dbReference type="FunFam" id="3.40.1190.20:FF:000001">
    <property type="entry name" value="Phosphofructokinase"/>
    <property type="match status" value="1"/>
</dbReference>
<evidence type="ECO:0000256" key="7">
    <source>
        <dbReference type="PIRNR" id="PIRNR000535"/>
    </source>
</evidence>
<reference evidence="11" key="1">
    <citation type="journal article" date="2016" name="Front. Microbiol.">
        <title>Complete Genome Sequence of Clostridium estertheticum DSM 8809, a Microbe Identified in Spoiled Vacuum Packed Beef.</title>
        <authorList>
            <person name="Yu Z."/>
            <person name="Gunn L."/>
            <person name="Brennan E."/>
            <person name="Reid R."/>
            <person name="Wall P.G."/>
            <person name="Gaora O.P."/>
            <person name="Hurley D."/>
            <person name="Bolton D."/>
            <person name="Fanning S."/>
        </authorList>
    </citation>
    <scope>NUCLEOTIDE SEQUENCE [LARGE SCALE GENOMIC DNA]</scope>
    <source>
        <strain evidence="11">DSM 8809</strain>
    </source>
</reference>
<feature type="domain" description="Carbohydrate kinase PfkB" evidence="9">
    <location>
        <begin position="8"/>
        <end position="292"/>
    </location>
</feature>
<dbReference type="STRING" id="1552.A7L45_05275"/>
<evidence type="ECO:0000259" key="9">
    <source>
        <dbReference type="Pfam" id="PF00294"/>
    </source>
</evidence>
<dbReference type="EMBL" id="CP015756">
    <property type="protein sequence ID" value="APC39518.1"/>
    <property type="molecule type" value="Genomic_DNA"/>
</dbReference>
<organism evidence="10 11">
    <name type="scientific">Clostridium estertheticum subsp. estertheticum</name>
    <dbReference type="NCBI Taxonomy" id="1552"/>
    <lineage>
        <taxon>Bacteria</taxon>
        <taxon>Bacillati</taxon>
        <taxon>Bacillota</taxon>
        <taxon>Clostridia</taxon>
        <taxon>Eubacteriales</taxon>
        <taxon>Clostridiaceae</taxon>
        <taxon>Clostridium</taxon>
    </lineage>
</organism>
<dbReference type="RefSeq" id="WP_071611811.1">
    <property type="nucleotide sequence ID" value="NZ_CP015756.1"/>
</dbReference>